<gene>
    <name evidence="2" type="ORF">CA264_10305</name>
</gene>
<feature type="chain" id="PRO_5011008122" evidence="1">
    <location>
        <begin position="20"/>
        <end position="98"/>
    </location>
</feature>
<proteinExistence type="predicted"/>
<keyword evidence="1" id="KW-0732">Signal</keyword>
<sequence length="98" mass="10659">MKKYLLSLSIVGMAAAAMAFTGEKASEKPVLMQYQFNGESLDEVYDLNQWSQVSGGGPSCGGSAIPCVVTVQNQESLEDWLNARTPQQIRNEASSRKD</sequence>
<dbReference type="AlphaFoldDB" id="A0A1X9YSG8"/>
<dbReference type="Proteomes" id="UP000266292">
    <property type="component" value="Chromosome"/>
</dbReference>
<dbReference type="RefSeq" id="WP_025606909.1">
    <property type="nucleotide sequence ID" value="NZ_CP021235.1"/>
</dbReference>
<dbReference type="KEGG" id="pact:CA264_10305"/>
<evidence type="ECO:0000313" key="2">
    <source>
        <dbReference type="EMBL" id="ARS35803.1"/>
    </source>
</evidence>
<reference evidence="3" key="1">
    <citation type="submission" date="2017-05" db="EMBL/GenBank/DDBJ databases">
        <authorList>
            <person name="Ray J."/>
            <person name="Price M."/>
            <person name="Deutschbauer A."/>
        </authorList>
    </citation>
    <scope>NUCLEOTIDE SEQUENCE [LARGE SCALE GENOMIC DNA]</scope>
    <source>
        <strain evidence="3">DSM 19842</strain>
    </source>
</reference>
<dbReference type="EMBL" id="CP021235">
    <property type="protein sequence ID" value="ARS35803.1"/>
    <property type="molecule type" value="Genomic_DNA"/>
</dbReference>
<keyword evidence="3" id="KW-1185">Reference proteome</keyword>
<organism evidence="2 3">
    <name type="scientific">Pontibacter actiniarum</name>
    <dbReference type="NCBI Taxonomy" id="323450"/>
    <lineage>
        <taxon>Bacteria</taxon>
        <taxon>Pseudomonadati</taxon>
        <taxon>Bacteroidota</taxon>
        <taxon>Cytophagia</taxon>
        <taxon>Cytophagales</taxon>
        <taxon>Hymenobacteraceae</taxon>
        <taxon>Pontibacter</taxon>
    </lineage>
</organism>
<name>A0A1X9YSG8_9BACT</name>
<accession>A0A1X9YSG8</accession>
<feature type="signal peptide" evidence="1">
    <location>
        <begin position="1"/>
        <end position="19"/>
    </location>
</feature>
<protein>
    <submittedName>
        <fullName evidence="2">Uncharacterized protein</fullName>
    </submittedName>
</protein>
<dbReference type="OrthoDB" id="799040at2"/>
<evidence type="ECO:0000313" key="3">
    <source>
        <dbReference type="Proteomes" id="UP000266292"/>
    </source>
</evidence>
<evidence type="ECO:0000256" key="1">
    <source>
        <dbReference type="SAM" id="SignalP"/>
    </source>
</evidence>